<dbReference type="GO" id="GO:0004016">
    <property type="term" value="F:adenylate cyclase activity"/>
    <property type="evidence" value="ECO:0007669"/>
    <property type="project" value="TreeGrafter"/>
</dbReference>
<dbReference type="GO" id="GO:0005524">
    <property type="term" value="F:ATP binding"/>
    <property type="evidence" value="ECO:0007669"/>
    <property type="project" value="UniProtKB-KW"/>
</dbReference>
<evidence type="ECO:0000256" key="1">
    <source>
        <dbReference type="ARBA" id="ARBA00022741"/>
    </source>
</evidence>
<dbReference type="Gene3D" id="1.10.10.10">
    <property type="entry name" value="Winged helix-like DNA-binding domain superfamily/Winged helix DNA-binding domain"/>
    <property type="match status" value="1"/>
</dbReference>
<feature type="region of interest" description="Disordered" evidence="3">
    <location>
        <begin position="910"/>
        <end position="930"/>
    </location>
</feature>
<sequence length="1005" mass="106959">MDGRDKVVSPQRGSGGHMRDSESDRTRKGSSDERDAIVGRTTELDMLSAVIESAAERGDERLAIVGETGVGKSVLLSRLRRQARQAEFLVAAGRATEFELDVPFGLAIAVLDRLFGDREPDLRSLGDELFGELSAVFPALGSTNAAPVSGIAAERFRLYHAVRAGLECVARERGLLVVFDDVHWADEPSAELLAHLLNHGLAGTTCIALAYRPRHLPRPLAQAIASGARERVTRLLELQPLDRANAQALVGADDASFEDCYYQSGGNPFFLTELIRARQRRAGRATVRPAGDSGSVPAAVREAIEQDVQGVSTGARGLAQAAAVLGEPFGLKFAAEVAGLRHEEALDDLDELLNRGLVRTTATRQSYAFRHPVVRHAVYVAAGEATRAALHARAARLLADTGACLTTQAHHVERSALPGDAKASALLIEAATASFSRAPRVAADWFRAALRLLPDNVAADQRIELLTSCADALTASGCLEEGGSALDEAIALVPEGDTVRRARLLGAQVRLEHLRGDAHRAASSELRAALARLGESNSAGVAALTLELAHDAVHLGDWTEAVRLSEQVCAQAQGLDSLVLEASGASTLACGQYYVGDTVAATGSVDRAAHVVDALTDAELVEHTEAVAMLAAAEIGLERYADGIQHAKQTLAISRSSRQGQGFPAAMAALSMAHLWLGNLWEGAKIADAVIETTRLARNTTTFWALGFRSWAALLQGDLETATRCSEQGVAMGEDLSAKGFGWFLQWSAGLVAIEIGDVAAGVDRIMIHCGGPELTSVEIGWRPYCYSVLCSAELSRGDIEAAAAWARRAEEVAAMLGLPGKKADAALATAVVALARGESTLAASTAAEAARAFVDIGRELDAARAWVIEGQGLAAPCEERRATDRFERAYFAFARCGAAKHRDQAAQHLRTRGRRVPRPYGPAREHGQGLHSLSNRQYQVAELIARGLKNREIADELFVSLKTVESHIAQVFEKLAVSSRAAVAGVLGRTETRRAPAGRVDGRS</sequence>
<dbReference type="EMBL" id="SLXQ01000023">
    <property type="protein sequence ID" value="TCP42612.1"/>
    <property type="molecule type" value="Genomic_DNA"/>
</dbReference>
<organism evidence="5 6">
    <name type="scientific">Tamaricihabitans halophyticus</name>
    <dbReference type="NCBI Taxonomy" id="1262583"/>
    <lineage>
        <taxon>Bacteria</taxon>
        <taxon>Bacillati</taxon>
        <taxon>Actinomycetota</taxon>
        <taxon>Actinomycetes</taxon>
        <taxon>Pseudonocardiales</taxon>
        <taxon>Pseudonocardiaceae</taxon>
        <taxon>Tamaricihabitans</taxon>
    </lineage>
</organism>
<dbReference type="OrthoDB" id="4500249at2"/>
<dbReference type="SUPFAM" id="SSF52540">
    <property type="entry name" value="P-loop containing nucleoside triphosphate hydrolases"/>
    <property type="match status" value="1"/>
</dbReference>
<dbReference type="InterPro" id="IPR016032">
    <property type="entry name" value="Sig_transdc_resp-reg_C-effctor"/>
</dbReference>
<dbReference type="AlphaFoldDB" id="A0A4R2Q1U8"/>
<name>A0A4R2Q1U8_9PSEU</name>
<dbReference type="InterPro" id="IPR036388">
    <property type="entry name" value="WH-like_DNA-bd_sf"/>
</dbReference>
<evidence type="ECO:0000256" key="2">
    <source>
        <dbReference type="ARBA" id="ARBA00022840"/>
    </source>
</evidence>
<dbReference type="InterPro" id="IPR011990">
    <property type="entry name" value="TPR-like_helical_dom_sf"/>
</dbReference>
<keyword evidence="2" id="KW-0067">ATP-binding</keyword>
<dbReference type="GO" id="GO:0005737">
    <property type="term" value="C:cytoplasm"/>
    <property type="evidence" value="ECO:0007669"/>
    <property type="project" value="TreeGrafter"/>
</dbReference>
<dbReference type="Proteomes" id="UP000294911">
    <property type="component" value="Unassembled WGS sequence"/>
</dbReference>
<feature type="compositionally biased region" description="Basic and acidic residues" evidence="3">
    <location>
        <begin position="17"/>
        <end position="37"/>
    </location>
</feature>
<dbReference type="PROSITE" id="PS50043">
    <property type="entry name" value="HTH_LUXR_2"/>
    <property type="match status" value="1"/>
</dbReference>
<dbReference type="CDD" id="cd06170">
    <property type="entry name" value="LuxR_C_like"/>
    <property type="match status" value="1"/>
</dbReference>
<feature type="region of interest" description="Disordered" evidence="3">
    <location>
        <begin position="1"/>
        <end position="38"/>
    </location>
</feature>
<proteinExistence type="predicted"/>
<protein>
    <submittedName>
        <fullName evidence="5">Regulatory LuxR family protein</fullName>
    </submittedName>
</protein>
<dbReference type="GO" id="GO:0006355">
    <property type="term" value="P:regulation of DNA-templated transcription"/>
    <property type="evidence" value="ECO:0007669"/>
    <property type="project" value="InterPro"/>
</dbReference>
<dbReference type="InterPro" id="IPR041664">
    <property type="entry name" value="AAA_16"/>
</dbReference>
<evidence type="ECO:0000259" key="4">
    <source>
        <dbReference type="PROSITE" id="PS50043"/>
    </source>
</evidence>
<keyword evidence="6" id="KW-1185">Reference proteome</keyword>
<dbReference type="PANTHER" id="PTHR16305:SF35">
    <property type="entry name" value="TRANSCRIPTIONAL ACTIVATOR DOMAIN"/>
    <property type="match status" value="1"/>
</dbReference>
<dbReference type="Gene3D" id="3.40.50.300">
    <property type="entry name" value="P-loop containing nucleotide triphosphate hydrolases"/>
    <property type="match status" value="1"/>
</dbReference>
<evidence type="ECO:0000313" key="6">
    <source>
        <dbReference type="Proteomes" id="UP000294911"/>
    </source>
</evidence>
<dbReference type="Pfam" id="PF00196">
    <property type="entry name" value="GerE"/>
    <property type="match status" value="1"/>
</dbReference>
<reference evidence="5 6" key="1">
    <citation type="submission" date="2019-03" db="EMBL/GenBank/DDBJ databases">
        <title>Genomic Encyclopedia of Type Strains, Phase IV (KMG-IV): sequencing the most valuable type-strain genomes for metagenomic binning, comparative biology and taxonomic classification.</title>
        <authorList>
            <person name="Goeker M."/>
        </authorList>
    </citation>
    <scope>NUCLEOTIDE SEQUENCE [LARGE SCALE GENOMIC DNA]</scope>
    <source>
        <strain evidence="5 6">DSM 45765</strain>
    </source>
</reference>
<dbReference type="SMART" id="SM00421">
    <property type="entry name" value="HTH_LUXR"/>
    <property type="match status" value="1"/>
</dbReference>
<keyword evidence="1" id="KW-0547">Nucleotide-binding</keyword>
<evidence type="ECO:0000256" key="3">
    <source>
        <dbReference type="SAM" id="MobiDB-lite"/>
    </source>
</evidence>
<dbReference type="PRINTS" id="PR00038">
    <property type="entry name" value="HTHLUXR"/>
</dbReference>
<gene>
    <name evidence="5" type="ORF">EV191_12311</name>
</gene>
<dbReference type="SUPFAM" id="SSF46894">
    <property type="entry name" value="C-terminal effector domain of the bipartite response regulators"/>
    <property type="match status" value="1"/>
</dbReference>
<feature type="domain" description="HTH luxR-type" evidence="4">
    <location>
        <begin position="927"/>
        <end position="992"/>
    </location>
</feature>
<dbReference type="InterPro" id="IPR000792">
    <property type="entry name" value="Tscrpt_reg_LuxR_C"/>
</dbReference>
<dbReference type="InterPro" id="IPR027417">
    <property type="entry name" value="P-loop_NTPase"/>
</dbReference>
<dbReference type="SUPFAM" id="SSF48452">
    <property type="entry name" value="TPR-like"/>
    <property type="match status" value="2"/>
</dbReference>
<comment type="caution">
    <text evidence="5">The sequence shown here is derived from an EMBL/GenBank/DDBJ whole genome shotgun (WGS) entry which is preliminary data.</text>
</comment>
<dbReference type="PANTHER" id="PTHR16305">
    <property type="entry name" value="TESTICULAR SOLUBLE ADENYLYL CYCLASE"/>
    <property type="match status" value="1"/>
</dbReference>
<dbReference type="Pfam" id="PF13191">
    <property type="entry name" value="AAA_16"/>
    <property type="match status" value="1"/>
</dbReference>
<dbReference type="GO" id="GO:0003677">
    <property type="term" value="F:DNA binding"/>
    <property type="evidence" value="ECO:0007669"/>
    <property type="project" value="InterPro"/>
</dbReference>
<dbReference type="RefSeq" id="WP_132880810.1">
    <property type="nucleotide sequence ID" value="NZ_SLXQ01000023.1"/>
</dbReference>
<accession>A0A4R2Q1U8</accession>
<evidence type="ECO:0000313" key="5">
    <source>
        <dbReference type="EMBL" id="TCP42612.1"/>
    </source>
</evidence>